<sequence>MNLDQPLYWHQGLFLQPQHFQHNDARIEQRITRTTELVHPHPWGLISLQVNEAALVAKHCLIDQLSVRFAQGTLAEYPGNAVLESRTLDLSEFSNGRTLYVGLRRSLPGEANAQVFEKLADASRTEARFAVLADAEVVADRMGNSPEARLRPMSYVLRLFWEDELEHLSAYELLPIARLELDGDRARYAARYTPPCVNLAASPVLMQTLREVRDELAGRARQLEVYKQPAESRRGDVDGTHINRLMALAVLNRYGPLLTHYLETPQLSPWHLYGSLRQLVGELSLFSDRCDMLGQTPDGRALVPAYKHEEAGAAIIALVSLIAQQLNEITIGSELLVRLQMQDGLYQAQLPEDFFGPRHRYFLMARSEADSGLLAETLPLDGKLGAVSAMESLINRALPGVELIYLQVPAQGLPRVAGALYFRLESLSDEWEALQKERQAAFFLPQAVDDLVLDLVVVRS</sequence>
<dbReference type="PANTHER" id="PTHR35566:SF1">
    <property type="entry name" value="TYPE VI SECRETION SYSTEM BASEPLATE COMPONENT TSSK1"/>
    <property type="match status" value="1"/>
</dbReference>
<dbReference type="NCBIfam" id="TIGR03353">
    <property type="entry name" value="VI_chp_4"/>
    <property type="match status" value="1"/>
</dbReference>
<name>A0A939H030_9BURK</name>
<organism evidence="1 2">
    <name type="scientific">Comamonas denitrificans</name>
    <dbReference type="NCBI Taxonomy" id="117506"/>
    <lineage>
        <taxon>Bacteria</taxon>
        <taxon>Pseudomonadati</taxon>
        <taxon>Pseudomonadota</taxon>
        <taxon>Betaproteobacteria</taxon>
        <taxon>Burkholderiales</taxon>
        <taxon>Comamonadaceae</taxon>
        <taxon>Comamonas</taxon>
    </lineage>
</organism>
<evidence type="ECO:0000313" key="1">
    <source>
        <dbReference type="EMBL" id="MBO1250416.1"/>
    </source>
</evidence>
<dbReference type="AlphaFoldDB" id="A0A939H030"/>
<dbReference type="InterPro" id="IPR010263">
    <property type="entry name" value="T6SS_TssK"/>
</dbReference>
<dbReference type="Proteomes" id="UP000664731">
    <property type="component" value="Unassembled WGS sequence"/>
</dbReference>
<dbReference type="Pfam" id="PF05936">
    <property type="entry name" value="T6SS_VasE"/>
    <property type="match status" value="1"/>
</dbReference>
<accession>A0A939H030</accession>
<protein>
    <submittedName>
        <fullName evidence="1">Type VI secretion system baseplate subunit TssK</fullName>
    </submittedName>
</protein>
<reference evidence="1" key="1">
    <citation type="submission" date="2021-03" db="EMBL/GenBank/DDBJ databases">
        <title>Comamonas denitrificans.</title>
        <authorList>
            <person name="Finster K."/>
        </authorList>
    </citation>
    <scope>NUCLEOTIDE SEQUENCE</scope>
    <source>
        <strain evidence="1">MM2021_4</strain>
    </source>
</reference>
<keyword evidence="2" id="KW-1185">Reference proteome</keyword>
<gene>
    <name evidence="1" type="primary">tssK</name>
    <name evidence="1" type="ORF">J1777_11365</name>
</gene>
<comment type="caution">
    <text evidence="1">The sequence shown here is derived from an EMBL/GenBank/DDBJ whole genome shotgun (WGS) entry which is preliminary data.</text>
</comment>
<dbReference type="PANTHER" id="PTHR35566">
    <property type="entry name" value="BLR3599 PROTEIN"/>
    <property type="match status" value="1"/>
</dbReference>
<dbReference type="RefSeq" id="WP_207575814.1">
    <property type="nucleotide sequence ID" value="NZ_JAFNME010000027.1"/>
</dbReference>
<evidence type="ECO:0000313" key="2">
    <source>
        <dbReference type="Proteomes" id="UP000664731"/>
    </source>
</evidence>
<dbReference type="EMBL" id="JAFNME010000027">
    <property type="protein sequence ID" value="MBO1250416.1"/>
    <property type="molecule type" value="Genomic_DNA"/>
</dbReference>
<proteinExistence type="predicted"/>